<dbReference type="PANTHER" id="PTHR40280">
    <property type="entry name" value="BLR6907 PROTEIN"/>
    <property type="match status" value="1"/>
</dbReference>
<evidence type="ECO:0000313" key="3">
    <source>
        <dbReference type="EMBL" id="CAK0908691.1"/>
    </source>
</evidence>
<proteinExistence type="predicted"/>
<accession>A0ABN9Y7S5</accession>
<dbReference type="InterPro" id="IPR037523">
    <property type="entry name" value="VOC_core"/>
</dbReference>
<sequence>MRGRSRRGRDSVAAQRGAVGEAPGGAGIGPGAGLLLVEHPNLNVLSTEVALRFYEALGCARNAGRPMGKTLHSSFVYAVVSCSGGTCGYLTQFHTPSPENEAYIAEGGPGSGAQRWRGEIELLYESQASLDEALARVRGLLGDSLFQSSALSTGTTRGGEVSVTCPYGNEFCLRVASPDRRAALGPDAGRQPYSEHSRCVGIGALTLQVPVGSAAPGARFYEQALGFRTQELRPGEWAVLGGPRGDSQRLVLRDTPGATGKEVGEHVAIYVGDFEGCFLRLLSRGLVWVNPRFKHLDATTTLEEARKDHCFRFREVVDAESGAALFELEHEVRSTSHRSCPLHPPKS</sequence>
<dbReference type="Gene3D" id="3.10.180.10">
    <property type="entry name" value="2,3-Dihydroxybiphenyl 1,2-Dioxygenase, domain 1"/>
    <property type="match status" value="1"/>
</dbReference>
<comment type="caution">
    <text evidence="3">The sequence shown here is derived from an EMBL/GenBank/DDBJ whole genome shotgun (WGS) entry which is preliminary data.</text>
</comment>
<dbReference type="EMBL" id="CAUYUJ010022060">
    <property type="protein sequence ID" value="CAK0908691.1"/>
    <property type="molecule type" value="Genomic_DNA"/>
</dbReference>
<feature type="region of interest" description="Disordered" evidence="1">
    <location>
        <begin position="1"/>
        <end position="24"/>
    </location>
</feature>
<feature type="domain" description="VOC" evidence="2">
    <location>
        <begin position="201"/>
        <end position="331"/>
    </location>
</feature>
<dbReference type="InterPro" id="IPR004360">
    <property type="entry name" value="Glyas_Fos-R_dOase_dom"/>
</dbReference>
<dbReference type="PANTHER" id="PTHR40280:SF1">
    <property type="entry name" value="VOC DOMAIN-CONTAINING PROTEIN"/>
    <property type="match status" value="1"/>
</dbReference>
<reference evidence="3" key="1">
    <citation type="submission" date="2023-10" db="EMBL/GenBank/DDBJ databases">
        <authorList>
            <person name="Chen Y."/>
            <person name="Shah S."/>
            <person name="Dougan E. K."/>
            <person name="Thang M."/>
            <person name="Chan C."/>
        </authorList>
    </citation>
    <scope>NUCLEOTIDE SEQUENCE [LARGE SCALE GENOMIC DNA]</scope>
</reference>
<dbReference type="Pfam" id="PF00903">
    <property type="entry name" value="Glyoxalase"/>
    <property type="match status" value="1"/>
</dbReference>
<name>A0ABN9Y7S5_9DINO</name>
<keyword evidence="4" id="KW-1185">Reference proteome</keyword>
<dbReference type="Proteomes" id="UP001189429">
    <property type="component" value="Unassembled WGS sequence"/>
</dbReference>
<organism evidence="3 4">
    <name type="scientific">Prorocentrum cordatum</name>
    <dbReference type="NCBI Taxonomy" id="2364126"/>
    <lineage>
        <taxon>Eukaryota</taxon>
        <taxon>Sar</taxon>
        <taxon>Alveolata</taxon>
        <taxon>Dinophyceae</taxon>
        <taxon>Prorocentrales</taxon>
        <taxon>Prorocentraceae</taxon>
        <taxon>Prorocentrum</taxon>
    </lineage>
</organism>
<dbReference type="PROSITE" id="PS51819">
    <property type="entry name" value="VOC"/>
    <property type="match status" value="1"/>
</dbReference>
<dbReference type="SUPFAM" id="SSF54593">
    <property type="entry name" value="Glyoxalase/Bleomycin resistance protein/Dihydroxybiphenyl dioxygenase"/>
    <property type="match status" value="2"/>
</dbReference>
<dbReference type="InterPro" id="IPR029068">
    <property type="entry name" value="Glyas_Bleomycin-R_OHBP_Dase"/>
</dbReference>
<evidence type="ECO:0000313" key="4">
    <source>
        <dbReference type="Proteomes" id="UP001189429"/>
    </source>
</evidence>
<dbReference type="CDD" id="cd06587">
    <property type="entry name" value="VOC"/>
    <property type="match status" value="1"/>
</dbReference>
<evidence type="ECO:0000259" key="2">
    <source>
        <dbReference type="PROSITE" id="PS51819"/>
    </source>
</evidence>
<protein>
    <recommendedName>
        <fullName evidence="2">VOC domain-containing protein</fullName>
    </recommendedName>
</protein>
<evidence type="ECO:0000256" key="1">
    <source>
        <dbReference type="SAM" id="MobiDB-lite"/>
    </source>
</evidence>
<gene>
    <name evidence="3" type="ORF">PCOR1329_LOCUS83301</name>
</gene>